<gene>
    <name evidence="1" type="ORF">TVAG_007550</name>
</gene>
<dbReference type="VEuPathDB" id="TrichDB:TVAGG3_0349190"/>
<evidence type="ECO:0000313" key="1">
    <source>
        <dbReference type="EMBL" id="EAX91978.1"/>
    </source>
</evidence>
<reference evidence="1" key="1">
    <citation type="submission" date="2006-10" db="EMBL/GenBank/DDBJ databases">
        <authorList>
            <person name="Amadeo P."/>
            <person name="Zhao Q."/>
            <person name="Wortman J."/>
            <person name="Fraser-Liggett C."/>
            <person name="Carlton J."/>
        </authorList>
    </citation>
    <scope>NUCLEOTIDE SEQUENCE</scope>
    <source>
        <strain evidence="1">G3</strain>
    </source>
</reference>
<accession>A2FSY2</accession>
<dbReference type="RefSeq" id="XP_001304908.1">
    <property type="nucleotide sequence ID" value="XM_001304907.1"/>
</dbReference>
<dbReference type="EMBL" id="DS113998">
    <property type="protein sequence ID" value="EAX91978.1"/>
    <property type="molecule type" value="Genomic_DNA"/>
</dbReference>
<keyword evidence="2" id="KW-1185">Reference proteome</keyword>
<organism evidence="1 2">
    <name type="scientific">Trichomonas vaginalis (strain ATCC PRA-98 / G3)</name>
    <dbReference type="NCBI Taxonomy" id="412133"/>
    <lineage>
        <taxon>Eukaryota</taxon>
        <taxon>Metamonada</taxon>
        <taxon>Parabasalia</taxon>
        <taxon>Trichomonadida</taxon>
        <taxon>Trichomonadidae</taxon>
        <taxon>Trichomonas</taxon>
    </lineage>
</organism>
<reference evidence="1" key="2">
    <citation type="journal article" date="2007" name="Science">
        <title>Draft genome sequence of the sexually transmitted pathogen Trichomonas vaginalis.</title>
        <authorList>
            <person name="Carlton J.M."/>
            <person name="Hirt R.P."/>
            <person name="Silva J.C."/>
            <person name="Delcher A.L."/>
            <person name="Schatz M."/>
            <person name="Zhao Q."/>
            <person name="Wortman J.R."/>
            <person name="Bidwell S.L."/>
            <person name="Alsmark U.C.M."/>
            <person name="Besteiro S."/>
            <person name="Sicheritz-Ponten T."/>
            <person name="Noel C.J."/>
            <person name="Dacks J.B."/>
            <person name="Foster P.G."/>
            <person name="Simillion C."/>
            <person name="Van de Peer Y."/>
            <person name="Miranda-Saavedra D."/>
            <person name="Barton G.J."/>
            <person name="Westrop G.D."/>
            <person name="Mueller S."/>
            <person name="Dessi D."/>
            <person name="Fiori P.L."/>
            <person name="Ren Q."/>
            <person name="Paulsen I."/>
            <person name="Zhang H."/>
            <person name="Bastida-Corcuera F.D."/>
            <person name="Simoes-Barbosa A."/>
            <person name="Brown M.T."/>
            <person name="Hayes R.D."/>
            <person name="Mukherjee M."/>
            <person name="Okumura C.Y."/>
            <person name="Schneider R."/>
            <person name="Smith A.J."/>
            <person name="Vanacova S."/>
            <person name="Villalvazo M."/>
            <person name="Haas B.J."/>
            <person name="Pertea M."/>
            <person name="Feldblyum T.V."/>
            <person name="Utterback T.R."/>
            <person name="Shu C.L."/>
            <person name="Osoegawa K."/>
            <person name="de Jong P.J."/>
            <person name="Hrdy I."/>
            <person name="Horvathova L."/>
            <person name="Zubacova Z."/>
            <person name="Dolezal P."/>
            <person name="Malik S.B."/>
            <person name="Logsdon J.M. Jr."/>
            <person name="Henze K."/>
            <person name="Gupta A."/>
            <person name="Wang C.C."/>
            <person name="Dunne R.L."/>
            <person name="Upcroft J.A."/>
            <person name="Upcroft P."/>
            <person name="White O."/>
            <person name="Salzberg S.L."/>
            <person name="Tang P."/>
            <person name="Chiu C.-H."/>
            <person name="Lee Y.-S."/>
            <person name="Embley T.M."/>
            <person name="Coombs G.H."/>
            <person name="Mottram J.C."/>
            <person name="Tachezy J."/>
            <person name="Fraser-Liggett C.M."/>
            <person name="Johnson P.J."/>
        </authorList>
    </citation>
    <scope>NUCLEOTIDE SEQUENCE [LARGE SCALE GENOMIC DNA]</scope>
    <source>
        <strain evidence="1">G3</strain>
    </source>
</reference>
<sequence length="215" mass="25278">MNNSSTLTIYVIHEPNGFKYSITVKPHEKLSILNEIFTYSPKLQFGVKSKIYDESMEFCQVDSLFYAHPDIRRFFATDEISRPKANYTPDQRTIMILLMTYGNVHPMRMEVELDAQISSLLKYVPDMKNGGFMKRGHILKMDQTFREQNINDECWIYYIPEIEDFYIAHEAYGLSTQDKPRWPSNWIKTISQGPSILIDPAIRKRTTRDLLNDNF</sequence>
<name>A2FSY2_TRIV3</name>
<dbReference type="KEGG" id="tva:4749683"/>
<dbReference type="AlphaFoldDB" id="A2FSY2"/>
<dbReference type="InParanoid" id="A2FSY2"/>
<dbReference type="VEuPathDB" id="TrichDB:TVAG_007550"/>
<evidence type="ECO:0000313" key="2">
    <source>
        <dbReference type="Proteomes" id="UP000001542"/>
    </source>
</evidence>
<dbReference type="Proteomes" id="UP000001542">
    <property type="component" value="Unassembled WGS sequence"/>
</dbReference>
<proteinExistence type="predicted"/>
<protein>
    <submittedName>
        <fullName evidence="1">Uncharacterized protein</fullName>
    </submittedName>
</protein>